<name>A0A7M7IZK9_VARDE</name>
<dbReference type="Proteomes" id="UP000594260">
    <property type="component" value="Unplaced"/>
</dbReference>
<proteinExistence type="predicted"/>
<feature type="region of interest" description="Disordered" evidence="1">
    <location>
        <begin position="546"/>
        <end position="603"/>
    </location>
</feature>
<feature type="compositionally biased region" description="Basic residues" evidence="1">
    <location>
        <begin position="854"/>
        <end position="868"/>
    </location>
</feature>
<keyword evidence="3" id="KW-1185">Reference proteome</keyword>
<evidence type="ECO:0000313" key="3">
    <source>
        <dbReference type="Proteomes" id="UP000594260"/>
    </source>
</evidence>
<feature type="compositionally biased region" description="Low complexity" evidence="1">
    <location>
        <begin position="650"/>
        <end position="680"/>
    </location>
</feature>
<dbReference type="KEGG" id="vde:111243029"/>
<dbReference type="InParanoid" id="A0A7M7IZK9"/>
<feature type="compositionally biased region" description="Polar residues" evidence="1">
    <location>
        <begin position="1108"/>
        <end position="1118"/>
    </location>
</feature>
<feature type="region of interest" description="Disordered" evidence="1">
    <location>
        <begin position="764"/>
        <end position="896"/>
    </location>
</feature>
<feature type="region of interest" description="Disordered" evidence="1">
    <location>
        <begin position="1102"/>
        <end position="1132"/>
    </location>
</feature>
<dbReference type="RefSeq" id="XP_022643766.1">
    <property type="nucleotide sequence ID" value="XM_022788031.1"/>
</dbReference>
<feature type="compositionally biased region" description="Basic and acidic residues" evidence="1">
    <location>
        <begin position="1119"/>
        <end position="1132"/>
    </location>
</feature>
<feature type="compositionally biased region" description="Acidic residues" evidence="1">
    <location>
        <begin position="684"/>
        <end position="698"/>
    </location>
</feature>
<feature type="region of interest" description="Disordered" evidence="1">
    <location>
        <begin position="1"/>
        <end position="21"/>
    </location>
</feature>
<dbReference type="GeneID" id="111243029"/>
<accession>A0A7M7IZK9</accession>
<organism evidence="2 3">
    <name type="scientific">Varroa destructor</name>
    <name type="common">Honeybee mite</name>
    <dbReference type="NCBI Taxonomy" id="109461"/>
    <lineage>
        <taxon>Eukaryota</taxon>
        <taxon>Metazoa</taxon>
        <taxon>Ecdysozoa</taxon>
        <taxon>Arthropoda</taxon>
        <taxon>Chelicerata</taxon>
        <taxon>Arachnida</taxon>
        <taxon>Acari</taxon>
        <taxon>Parasitiformes</taxon>
        <taxon>Mesostigmata</taxon>
        <taxon>Gamasina</taxon>
        <taxon>Dermanyssoidea</taxon>
        <taxon>Varroidae</taxon>
        <taxon>Varroa</taxon>
    </lineage>
</organism>
<dbReference type="AlphaFoldDB" id="A0A7M7IZK9"/>
<dbReference type="EnsemblMetazoa" id="XM_022788031">
    <property type="protein sequence ID" value="XP_022643766"/>
    <property type="gene ID" value="LOC111243029"/>
</dbReference>
<feature type="region of interest" description="Disordered" evidence="1">
    <location>
        <begin position="1007"/>
        <end position="1071"/>
    </location>
</feature>
<feature type="compositionally biased region" description="Basic residues" evidence="1">
    <location>
        <begin position="566"/>
        <end position="589"/>
    </location>
</feature>
<feature type="region of interest" description="Disordered" evidence="1">
    <location>
        <begin position="426"/>
        <end position="466"/>
    </location>
</feature>
<dbReference type="EnsemblMetazoa" id="XM_022788032">
    <property type="protein sequence ID" value="XP_022643767"/>
    <property type="gene ID" value="LOC111243029"/>
</dbReference>
<reference evidence="2" key="1">
    <citation type="submission" date="2021-01" db="UniProtKB">
        <authorList>
            <consortium name="EnsemblMetazoa"/>
        </authorList>
    </citation>
    <scope>IDENTIFICATION</scope>
</reference>
<feature type="compositionally biased region" description="Basic and acidic residues" evidence="1">
    <location>
        <begin position="836"/>
        <end position="853"/>
    </location>
</feature>
<protein>
    <submittedName>
        <fullName evidence="2">Uncharacterized protein</fullName>
    </submittedName>
</protein>
<dbReference type="RefSeq" id="XP_022643767.1">
    <property type="nucleotide sequence ID" value="XM_022788032.1"/>
</dbReference>
<feature type="region of interest" description="Disordered" evidence="1">
    <location>
        <begin position="920"/>
        <end position="965"/>
    </location>
</feature>
<feature type="compositionally biased region" description="Basic residues" evidence="1">
    <location>
        <begin position="812"/>
        <end position="821"/>
    </location>
</feature>
<evidence type="ECO:0000256" key="1">
    <source>
        <dbReference type="SAM" id="MobiDB-lite"/>
    </source>
</evidence>
<sequence length="1132" mass="125066">MGPIGKQELKEGQTLVSQTGARKRSEVLNNVATDDRSEVVTGGVNALLGACDSVVAGSDTAATTNSESVKQRAKAAVLNFNQYMDRGQLENAAKPNILPDPDKGVGEVTPDQISKLLVQAKAVGGVSGQRVTLATVGLCGSIKNTEAVSVQKATVLKEAIVQTTKPIRKVDRRSLSKKNIAQTISMVGNTDTPSFSQLKPTKAAQILGAVKMRGPHLVQDRRHFSDSNRAPILVFNQRRRNDPDTEPAVVTEQAQNGGHKRNINYTPVARPASHLRIGISQKAQLPQHLKTAGNVRSARTTDTAQATRCSREVMLSCKTGLCLSLDATETPKTPRTIRTSGDAESNRSAIKYKALQSSVLTRNGKHGRDEQPSLNTHVVEEKITNRETRATSSALISRNASATGRNAKYGPSFTLPSTHRRRTCVKGAKTPQASSTVEADSCGRGTAKASQNTRPRSVRDTGAQGDAKKIGHVRQTLIMEGTGDCSRKHICSGNGVIWRFGYRGKNRGARILFRNRSKTPGRVRSFSTNQLTTRAQDRRGKAAVEVRPGNRQRTTQEARGFGKNRSVARGHTARRRASAKVGNRRHRCRTNAAESRSHLDPGTMIGRIYIPSRTRARIRPARNQNQWARWRLWGRQCRWSRRIQPSINTSSGSGSSSSTRARYGSRLRGGFSSSGECSGSERSEYEDEDLDYSDDGCEEVSSWQSMDASTEAEDDNELNVYDLRQDKTDRYGYFLERNEDVLEEETNECHKTPQKFDQRAQFTQVNAKTAHVPRDRSRAKESKKRDGAKGIRRSVKELKTGSKCEVIPRKEMSRRKKKIARKLSPVIIAAGSTGLHGDENPEQETKDRSDRRGRQGRTKSPFKAKSPTRNKGTTIIKRTKKVRGRSLPPAKTDEEFGNTVDWTKSIRWAKATDWTIRSMKKSTTPTPTPAPRVPAKKKKPRKFEDMEQPIQPDEPGEPAAGSSPTMDELEQALVNTRGPTGAGIRMAKSARSIGITCAFPRPCKSHARHNLSTKQLSPGSREISMEHRHCESDKPDENRACFGLQNFSSRRRSPTRQSALRSKSYTRCRSEGPSYGVVLFASEKRKSSIRGVVSDVASDRRHIRFSSIDASHTGARSSTNEEHPTERESSTN</sequence>
<feature type="compositionally biased region" description="Basic and acidic residues" evidence="1">
    <location>
        <begin position="1023"/>
        <end position="1039"/>
    </location>
</feature>
<feature type="compositionally biased region" description="Basic and acidic residues" evidence="1">
    <location>
        <begin position="772"/>
        <end position="811"/>
    </location>
</feature>
<feature type="compositionally biased region" description="Polar residues" evidence="1">
    <location>
        <begin position="1055"/>
        <end position="1067"/>
    </location>
</feature>
<evidence type="ECO:0000313" key="2">
    <source>
        <dbReference type="EnsemblMetazoa" id="XP_022643767"/>
    </source>
</evidence>
<feature type="region of interest" description="Disordered" evidence="1">
    <location>
        <begin position="644"/>
        <end position="718"/>
    </location>
</feature>